<accession>A0A8T8SS16</accession>
<evidence type="ECO:0000313" key="4">
    <source>
        <dbReference type="Proteomes" id="UP000077671"/>
    </source>
</evidence>
<gene>
    <name evidence="3" type="ORF">A4X03_0g7287</name>
</gene>
<feature type="signal peptide" evidence="2">
    <location>
        <begin position="1"/>
        <end position="19"/>
    </location>
</feature>
<protein>
    <submittedName>
        <fullName evidence="3">Uncharacterized protein</fullName>
    </submittedName>
</protein>
<keyword evidence="2" id="KW-0732">Signal</keyword>
<reference evidence="3" key="1">
    <citation type="submission" date="2016-04" db="EMBL/GenBank/DDBJ databases">
        <authorList>
            <person name="Nguyen H.D."/>
            <person name="Kesanakurti P."/>
            <person name="Cullis J."/>
            <person name="Levesque C.A."/>
            <person name="Hambleton S."/>
        </authorList>
    </citation>
    <scope>NUCLEOTIDE SEQUENCE</scope>
    <source>
        <strain evidence="3">DAOMC 238032</strain>
    </source>
</reference>
<feature type="compositionally biased region" description="Basic residues" evidence="1">
    <location>
        <begin position="177"/>
        <end position="192"/>
    </location>
</feature>
<evidence type="ECO:0000256" key="2">
    <source>
        <dbReference type="SAM" id="SignalP"/>
    </source>
</evidence>
<organism evidence="3 4">
    <name type="scientific">Tilletia caries</name>
    <name type="common">wheat bunt fungus</name>
    <dbReference type="NCBI Taxonomy" id="13290"/>
    <lineage>
        <taxon>Eukaryota</taxon>
        <taxon>Fungi</taxon>
        <taxon>Dikarya</taxon>
        <taxon>Basidiomycota</taxon>
        <taxon>Ustilaginomycotina</taxon>
        <taxon>Exobasidiomycetes</taxon>
        <taxon>Tilletiales</taxon>
        <taxon>Tilletiaceae</taxon>
        <taxon>Tilletia</taxon>
    </lineage>
</organism>
<feature type="region of interest" description="Disordered" evidence="1">
    <location>
        <begin position="142"/>
        <end position="214"/>
    </location>
</feature>
<dbReference type="Proteomes" id="UP000077671">
    <property type="component" value="Unassembled WGS sequence"/>
</dbReference>
<evidence type="ECO:0000256" key="1">
    <source>
        <dbReference type="SAM" id="MobiDB-lite"/>
    </source>
</evidence>
<dbReference type="EMBL" id="LWDD02001666">
    <property type="protein sequence ID" value="KAE8246278.1"/>
    <property type="molecule type" value="Genomic_DNA"/>
</dbReference>
<proteinExistence type="predicted"/>
<feature type="compositionally biased region" description="Low complexity" evidence="1">
    <location>
        <begin position="142"/>
        <end position="160"/>
    </location>
</feature>
<dbReference type="AlphaFoldDB" id="A0A8T8SS16"/>
<feature type="chain" id="PRO_5035757688" evidence="2">
    <location>
        <begin position="20"/>
        <end position="214"/>
    </location>
</feature>
<reference evidence="3" key="2">
    <citation type="journal article" date="2019" name="IMA Fungus">
        <title>Genome sequencing and comparison of five Tilletia species to identify candidate genes for the detection of regulated species infecting wheat.</title>
        <authorList>
            <person name="Nguyen H.D.T."/>
            <person name="Sultana T."/>
            <person name="Kesanakurti P."/>
            <person name="Hambleton S."/>
        </authorList>
    </citation>
    <scope>NUCLEOTIDE SEQUENCE</scope>
    <source>
        <strain evidence="3">DAOMC 238032</strain>
    </source>
</reference>
<feature type="compositionally biased region" description="Pro residues" evidence="1">
    <location>
        <begin position="24"/>
        <end position="40"/>
    </location>
</feature>
<feature type="region of interest" description="Disordered" evidence="1">
    <location>
        <begin position="19"/>
        <end position="42"/>
    </location>
</feature>
<comment type="caution">
    <text evidence="3">The sequence shown here is derived from an EMBL/GenBank/DDBJ whole genome shotgun (WGS) entry which is preliminary data.</text>
</comment>
<evidence type="ECO:0000313" key="3">
    <source>
        <dbReference type="EMBL" id="KAE8246278.1"/>
    </source>
</evidence>
<sequence length="214" mass="22941">MKLLNVFVLASAILGSAVSAGNRSPPPSPPPKTVRPPPGQLNPGQFCQDWSANKHGPWPSAYLDYCVYCMRQSRGVTSANCDLTDFCKQHAKYPNDPPLHFVVIENKTDTHKFLGVGGGPGGGRAARIREARADAAKRLKLDSAVVDPQDAVPDDSSASQKTDSGETPLKTTDYIPPRRHRRPPRPPGRHLSKSASVRLPLPLPSAAAENAAIA</sequence>
<name>A0A8T8SS16_9BASI</name>